<feature type="coiled-coil region" evidence="10">
    <location>
        <begin position="701"/>
        <end position="749"/>
    </location>
</feature>
<dbReference type="InParanoid" id="A0A6P8Y2R0"/>
<dbReference type="OrthoDB" id="198977at2759"/>
<dbReference type="Pfam" id="PF18770">
    <property type="entry name" value="Arm_vescicular"/>
    <property type="match status" value="1"/>
</dbReference>
<dbReference type="RefSeq" id="XP_034230321.1">
    <property type="nucleotide sequence ID" value="XM_034374430.1"/>
</dbReference>
<evidence type="ECO:0000256" key="6">
    <source>
        <dbReference type="ARBA" id="ARBA00022737"/>
    </source>
</evidence>
<feature type="domain" description="Uso1/p115-like vesicle tethering protein C-terminal" evidence="13">
    <location>
        <begin position="714"/>
        <end position="825"/>
    </location>
</feature>
<dbReference type="KEGG" id="tpal:117639060"/>
<dbReference type="AlphaFoldDB" id="A0A6P8Y2R0"/>
<dbReference type="SUPFAM" id="SSF48371">
    <property type="entry name" value="ARM repeat"/>
    <property type="match status" value="2"/>
</dbReference>
<dbReference type="GeneID" id="117639060"/>
<feature type="compositionally biased region" description="Low complexity" evidence="11">
    <location>
        <begin position="10"/>
        <end position="27"/>
    </location>
</feature>
<dbReference type="SMART" id="SM00185">
    <property type="entry name" value="ARM"/>
    <property type="match status" value="3"/>
</dbReference>
<sequence length="832" mass="92077">MSTSRRRSASEAARPSTRCSTSPTTRGRAPHQCGPTLRSSGVPAVFQRPGDALRCHHAATQVERLVERVQCSTLLEDRRDACRALKALSKQNRVEVGAQGMDALCQVLDLDRADSEIVAYALDALCNVMSPDTFDEEEHPTAYQGSKSSLGEQFTEIFMKQPDNIGLVLGFLEEYEFQVRWPALKLLTSLIHNRPRDLQEIILVSPMGVSKLMDLLGDNREVIRNDALILLTHLTKGNANIQKIVAFENAFDRLFDVIADEGYADGGIVAEDCLVIVHNLLKNNTSNQNFFKEGSYIQRLSPMFALPSNTEEIGWSSQKVTNILSSLQVVRMLVMPGNPAQVTSSCQRTIRNSGILEALCGILMASGVPVEVLTETINAVAEVIRGNPSNQEYFLTVMAPCKPPRPALVVLLLSMVNEKQPLELRCSVLYCFQCYLYKNEVGQAQLVQTLLPSSAEVGTGTTGHLLVSGLLSGHMLSTWLSAVALSHALVENPAQKEQLLRVALATAPGANPVSLLHQCCTMLEQSNKVQSKVGILMLLAMWLSHCPLAVRELLSTPSSIPYLTAQVGASEHQEHEELLQGLCAFLIGICVTFNDDSVPSYTRENLCQLISKRVGQDMFLDKLGEVSKHELYSKAHKHPQLQASSQEQLLLDHEFCKLFKALEGMVIKAVTPKEAGMHNGGTELTLTATESSLLLQYKELIRSQDYQLQEMHQKLQQYESERQAYQAHVEELNATISQLRDQTRLLSAAANTGVTNSLSSDIEHLSIAPQEDTIRSAEVETELDRLRKDQEDLLVLLADQDAKLNTYKDRLRQYGEKVESDEETDIQNGGEC</sequence>
<dbReference type="Proteomes" id="UP000515158">
    <property type="component" value="Unplaced"/>
</dbReference>
<dbReference type="Pfam" id="PF04871">
    <property type="entry name" value="Uso1_p115_C"/>
    <property type="match status" value="1"/>
</dbReference>
<proteinExistence type="inferred from homology"/>
<evidence type="ECO:0000256" key="3">
    <source>
        <dbReference type="ARBA" id="ARBA00006960"/>
    </source>
</evidence>
<dbReference type="PANTHER" id="PTHR10013">
    <property type="entry name" value="GENERAL VESICULAR TRANSPORT FACTOR P115"/>
    <property type="match status" value="1"/>
</dbReference>
<dbReference type="GO" id="GO:0045056">
    <property type="term" value="P:transcytosis"/>
    <property type="evidence" value="ECO:0007669"/>
    <property type="project" value="TreeGrafter"/>
</dbReference>
<dbReference type="PANTHER" id="PTHR10013:SF0">
    <property type="entry name" value="GENERAL VESICULAR TRANSPORT FACTOR P115"/>
    <property type="match status" value="1"/>
</dbReference>
<dbReference type="InterPro" id="IPR006953">
    <property type="entry name" value="Vesicle_Uso1_P115_head"/>
</dbReference>
<evidence type="ECO:0000256" key="8">
    <source>
        <dbReference type="ARBA" id="ARBA00023054"/>
    </source>
</evidence>
<dbReference type="InterPro" id="IPR006955">
    <property type="entry name" value="Uso1_p115_C"/>
</dbReference>
<dbReference type="GO" id="GO:0048211">
    <property type="term" value="P:Golgi vesicle docking"/>
    <property type="evidence" value="ECO:0007669"/>
    <property type="project" value="TreeGrafter"/>
</dbReference>
<feature type="coiled-coil region" evidence="10">
    <location>
        <begin position="797"/>
        <end position="824"/>
    </location>
</feature>
<dbReference type="FunCoup" id="A0A6P8Y2R0">
    <property type="interactions" value="1976"/>
</dbReference>
<feature type="region of interest" description="Disordered" evidence="11">
    <location>
        <begin position="1"/>
        <end position="36"/>
    </location>
</feature>
<evidence type="ECO:0000256" key="9">
    <source>
        <dbReference type="ARBA" id="ARBA00023136"/>
    </source>
</evidence>
<dbReference type="InterPro" id="IPR024095">
    <property type="entry name" value="Vesicle_P115"/>
</dbReference>
<dbReference type="GO" id="GO:0012507">
    <property type="term" value="C:ER to Golgi transport vesicle membrane"/>
    <property type="evidence" value="ECO:0007669"/>
    <property type="project" value="TreeGrafter"/>
</dbReference>
<dbReference type="Gene3D" id="1.25.10.10">
    <property type="entry name" value="Leucine-rich Repeat Variant"/>
    <property type="match status" value="1"/>
</dbReference>
<feature type="domain" description="Vesicle tethering protein Uso1/P115-like head" evidence="12">
    <location>
        <begin position="387"/>
        <end position="670"/>
    </location>
</feature>
<dbReference type="InterPro" id="IPR000225">
    <property type="entry name" value="Armadillo"/>
</dbReference>
<dbReference type="InterPro" id="IPR041209">
    <property type="entry name" value="P115_Arm_rpt"/>
</dbReference>
<keyword evidence="5" id="KW-0963">Cytoplasm</keyword>
<dbReference type="GO" id="GO:0005795">
    <property type="term" value="C:Golgi stack"/>
    <property type="evidence" value="ECO:0007669"/>
    <property type="project" value="TreeGrafter"/>
</dbReference>
<evidence type="ECO:0000256" key="1">
    <source>
        <dbReference type="ARBA" id="ARBA00004395"/>
    </source>
</evidence>
<protein>
    <recommendedName>
        <fullName evidence="4">General vesicular transport factor p115</fullName>
    </recommendedName>
</protein>
<comment type="similarity">
    <text evidence="3">Belongs to the VDP/USO1/EDE1 family.</text>
</comment>
<dbReference type="InterPro" id="IPR016024">
    <property type="entry name" value="ARM-type_fold"/>
</dbReference>
<keyword evidence="14" id="KW-1185">Reference proteome</keyword>
<accession>A0A6P8Y2R0</accession>
<evidence type="ECO:0000256" key="2">
    <source>
        <dbReference type="ARBA" id="ARBA00004496"/>
    </source>
</evidence>
<keyword evidence="9" id="KW-0472">Membrane</keyword>
<evidence type="ECO:0000313" key="15">
    <source>
        <dbReference type="RefSeq" id="XP_034230321.1"/>
    </source>
</evidence>
<gene>
    <name evidence="15" type="primary">LOC117639060</name>
</gene>
<dbReference type="GO" id="GO:0006886">
    <property type="term" value="P:intracellular protein transport"/>
    <property type="evidence" value="ECO:0007669"/>
    <property type="project" value="InterPro"/>
</dbReference>
<keyword evidence="8 10" id="KW-0175">Coiled coil</keyword>
<dbReference type="GO" id="GO:0006888">
    <property type="term" value="P:endoplasmic reticulum to Golgi vesicle-mediated transport"/>
    <property type="evidence" value="ECO:0007669"/>
    <property type="project" value="TreeGrafter"/>
</dbReference>
<name>A0A6P8Y2R0_THRPL</name>
<evidence type="ECO:0000256" key="7">
    <source>
        <dbReference type="ARBA" id="ARBA00023034"/>
    </source>
</evidence>
<evidence type="ECO:0000256" key="5">
    <source>
        <dbReference type="ARBA" id="ARBA00022490"/>
    </source>
</evidence>
<dbReference type="GO" id="GO:0000139">
    <property type="term" value="C:Golgi membrane"/>
    <property type="evidence" value="ECO:0007669"/>
    <property type="project" value="UniProtKB-SubCell"/>
</dbReference>
<evidence type="ECO:0000256" key="4">
    <source>
        <dbReference type="ARBA" id="ARBA00018243"/>
    </source>
</evidence>
<reference evidence="15" key="1">
    <citation type="submission" date="2025-08" db="UniProtKB">
        <authorList>
            <consortium name="RefSeq"/>
        </authorList>
    </citation>
    <scope>IDENTIFICATION</scope>
    <source>
        <tissue evidence="15">Total insect</tissue>
    </source>
</reference>
<dbReference type="GO" id="GO:0048280">
    <property type="term" value="P:vesicle fusion with Golgi apparatus"/>
    <property type="evidence" value="ECO:0007669"/>
    <property type="project" value="InterPro"/>
</dbReference>
<dbReference type="GO" id="GO:0005783">
    <property type="term" value="C:endoplasmic reticulum"/>
    <property type="evidence" value="ECO:0007669"/>
    <property type="project" value="TreeGrafter"/>
</dbReference>
<evidence type="ECO:0000256" key="11">
    <source>
        <dbReference type="SAM" id="MobiDB-lite"/>
    </source>
</evidence>
<dbReference type="FunFam" id="1.25.10.10:FF:000394">
    <property type="entry name" value="general vesicular transport factor p115"/>
    <property type="match status" value="1"/>
</dbReference>
<evidence type="ECO:0000259" key="13">
    <source>
        <dbReference type="Pfam" id="PF04871"/>
    </source>
</evidence>
<organism evidence="15">
    <name type="scientific">Thrips palmi</name>
    <name type="common">Melon thrips</name>
    <dbReference type="NCBI Taxonomy" id="161013"/>
    <lineage>
        <taxon>Eukaryota</taxon>
        <taxon>Metazoa</taxon>
        <taxon>Ecdysozoa</taxon>
        <taxon>Arthropoda</taxon>
        <taxon>Hexapoda</taxon>
        <taxon>Insecta</taxon>
        <taxon>Pterygota</taxon>
        <taxon>Neoptera</taxon>
        <taxon>Paraneoptera</taxon>
        <taxon>Thysanoptera</taxon>
        <taxon>Terebrantia</taxon>
        <taxon>Thripoidea</taxon>
        <taxon>Thripidae</taxon>
        <taxon>Thrips</taxon>
    </lineage>
</organism>
<comment type="subcellular location">
    <subcellularLocation>
        <location evidence="2">Cytoplasm</location>
    </subcellularLocation>
    <subcellularLocation>
        <location evidence="1">Golgi apparatus membrane</location>
        <topology evidence="1">Peripheral membrane protein</topology>
    </subcellularLocation>
</comment>
<dbReference type="CTD" id="31698"/>
<keyword evidence="7" id="KW-0333">Golgi apparatus</keyword>
<evidence type="ECO:0000313" key="14">
    <source>
        <dbReference type="Proteomes" id="UP000515158"/>
    </source>
</evidence>
<evidence type="ECO:0000256" key="10">
    <source>
        <dbReference type="SAM" id="Coils"/>
    </source>
</evidence>
<dbReference type="InterPro" id="IPR011989">
    <property type="entry name" value="ARM-like"/>
</dbReference>
<dbReference type="Pfam" id="PF04869">
    <property type="entry name" value="Uso1_p115_head"/>
    <property type="match status" value="1"/>
</dbReference>
<keyword evidence="6" id="KW-0677">Repeat</keyword>
<evidence type="ECO:0000259" key="12">
    <source>
        <dbReference type="Pfam" id="PF04869"/>
    </source>
</evidence>